<reference evidence="2" key="1">
    <citation type="submission" date="2020-07" db="EMBL/GenBank/DDBJ databases">
        <authorList>
            <person name="Pettersson B.M.F."/>
            <person name="Behra P.R.K."/>
            <person name="Ramesh M."/>
            <person name="Das S."/>
            <person name="Dasgupta S."/>
            <person name="Kirsebom L.A."/>
        </authorList>
    </citation>
    <scope>NUCLEOTIDE SEQUENCE</scope>
    <source>
        <strain evidence="2">DSM 45406</strain>
    </source>
</reference>
<feature type="transmembrane region" description="Helical" evidence="1">
    <location>
        <begin position="12"/>
        <end position="33"/>
    </location>
</feature>
<dbReference type="RefSeq" id="WP_043409066.1">
    <property type="nucleotide sequence ID" value="NZ_CP092427.2"/>
</dbReference>
<keyword evidence="1" id="KW-1133">Transmembrane helix</keyword>
<sequence>MSEWLVTHVPSWLLLILLVVLTAGTAICVRIVVRRRFPGLRGEEHNDVTKFAFGVVGFVFAFFIGFVVSAMWGQISHADGVVRTEGAAGAQLARDSHIFDAPDRDRIRQHLLEYEQAAIKEWDEANEGRTYPEADQALNRLYGAYEAVKPSTDAQKTLLSTSFSNLNDLSKARTERVLQARTDTGPPWSLWAVIFVTSGLLLGCAIIYGVEKPANHYAMVAIIGTLVGAQLFLVIELSHPYVGAVSTVSDPLQQVIDILEAQPRT</sequence>
<dbReference type="Pfam" id="PF14023">
    <property type="entry name" value="Bestrophin-like"/>
    <property type="match status" value="1"/>
</dbReference>
<organism evidence="2 5">
    <name type="scientific">Mycolicibacterium rufum</name>
    <dbReference type="NCBI Taxonomy" id="318424"/>
    <lineage>
        <taxon>Bacteria</taxon>
        <taxon>Bacillati</taxon>
        <taxon>Actinomycetota</taxon>
        <taxon>Actinomycetes</taxon>
        <taxon>Mycobacteriales</taxon>
        <taxon>Mycobacteriaceae</taxon>
        <taxon>Mycolicibacterium</taxon>
    </lineage>
</organism>
<keyword evidence="1" id="KW-0472">Membrane</keyword>
<feature type="transmembrane region" description="Helical" evidence="1">
    <location>
        <begin position="217"/>
        <end position="235"/>
    </location>
</feature>
<protein>
    <submittedName>
        <fullName evidence="2">DUF4239 domain-containing protein</fullName>
    </submittedName>
</protein>
<keyword evidence="1" id="KW-0812">Transmembrane</keyword>
<evidence type="ECO:0000313" key="2">
    <source>
        <dbReference type="EMBL" id="MCV7072118.1"/>
    </source>
</evidence>
<dbReference type="EMBL" id="CP092427">
    <property type="protein sequence ID" value="ULP39328.1"/>
    <property type="molecule type" value="Genomic_DNA"/>
</dbReference>
<gene>
    <name evidence="2" type="ORF">H7H73_18735</name>
    <name evidence="3" type="ORF">MJO55_13530</name>
</gene>
<keyword evidence="4" id="KW-1185">Reference proteome</keyword>
<feature type="transmembrane region" description="Helical" evidence="1">
    <location>
        <begin position="53"/>
        <end position="75"/>
    </location>
</feature>
<proteinExistence type="predicted"/>
<dbReference type="EMBL" id="JACKRN010000642">
    <property type="protein sequence ID" value="MCV7072118.1"/>
    <property type="molecule type" value="Genomic_DNA"/>
</dbReference>
<reference evidence="2" key="2">
    <citation type="journal article" date="2022" name="BMC Genomics">
        <title>Comparative genome analysis of mycobacteria focusing on tRNA and non-coding RNA.</title>
        <authorList>
            <person name="Behra P.R.K."/>
            <person name="Pettersson B.M.F."/>
            <person name="Ramesh M."/>
            <person name="Das S."/>
            <person name="Dasgupta S."/>
            <person name="Kirsebom L.A."/>
        </authorList>
    </citation>
    <scope>NUCLEOTIDE SEQUENCE</scope>
    <source>
        <strain evidence="2">DSM 45406</strain>
    </source>
</reference>
<evidence type="ECO:0000256" key="1">
    <source>
        <dbReference type="SAM" id="Phobius"/>
    </source>
</evidence>
<dbReference type="Proteomes" id="UP001140272">
    <property type="component" value="Unassembled WGS sequence"/>
</dbReference>
<dbReference type="InterPro" id="IPR025333">
    <property type="entry name" value="DUF4239"/>
</dbReference>
<evidence type="ECO:0000313" key="3">
    <source>
        <dbReference type="EMBL" id="ULP39328.1"/>
    </source>
</evidence>
<dbReference type="Proteomes" id="UP001055159">
    <property type="component" value="Chromosome"/>
</dbReference>
<evidence type="ECO:0000313" key="4">
    <source>
        <dbReference type="Proteomes" id="UP001055159"/>
    </source>
</evidence>
<name>A0A9X2YF38_9MYCO</name>
<reference evidence="3" key="3">
    <citation type="submission" date="2022-08" db="EMBL/GenBank/DDBJ databases">
        <title>Whole genome sequencing of non-tuberculosis mycobacteria type-strains.</title>
        <authorList>
            <person name="Igarashi Y."/>
            <person name="Osugi A."/>
            <person name="Mitarai S."/>
        </authorList>
    </citation>
    <scope>NUCLEOTIDE SEQUENCE</scope>
    <source>
        <strain evidence="3">JCM 16372</strain>
    </source>
</reference>
<evidence type="ECO:0000313" key="5">
    <source>
        <dbReference type="Proteomes" id="UP001140272"/>
    </source>
</evidence>
<feature type="transmembrane region" description="Helical" evidence="1">
    <location>
        <begin position="188"/>
        <end position="210"/>
    </location>
</feature>
<dbReference type="AlphaFoldDB" id="A0A9X2YF38"/>
<accession>A0A9X2YF38</accession>